<keyword evidence="1 2" id="KW-0238">DNA-binding</keyword>
<dbReference type="SUPFAM" id="SSF46689">
    <property type="entry name" value="Homeodomain-like"/>
    <property type="match status" value="1"/>
</dbReference>
<proteinExistence type="predicted"/>
<accession>A0ABP8HEV0</accession>
<comment type="caution">
    <text evidence="4">The sequence shown here is derived from an EMBL/GenBank/DDBJ whole genome shotgun (WGS) entry which is preliminary data.</text>
</comment>
<organism evidence="4 5">
    <name type="scientific">Mucilaginibacter gynuensis</name>
    <dbReference type="NCBI Taxonomy" id="1302236"/>
    <lineage>
        <taxon>Bacteria</taxon>
        <taxon>Pseudomonadati</taxon>
        <taxon>Bacteroidota</taxon>
        <taxon>Sphingobacteriia</taxon>
        <taxon>Sphingobacteriales</taxon>
        <taxon>Sphingobacteriaceae</taxon>
        <taxon>Mucilaginibacter</taxon>
    </lineage>
</organism>
<dbReference type="PRINTS" id="PR00455">
    <property type="entry name" value="HTHTETR"/>
</dbReference>
<keyword evidence="5" id="KW-1185">Reference proteome</keyword>
<dbReference type="InterPro" id="IPR001647">
    <property type="entry name" value="HTH_TetR"/>
</dbReference>
<feature type="domain" description="HTH tetR-type" evidence="3">
    <location>
        <begin position="6"/>
        <end position="66"/>
    </location>
</feature>
<protein>
    <recommendedName>
        <fullName evidence="3">HTH tetR-type domain-containing protein</fullName>
    </recommendedName>
</protein>
<dbReference type="RefSeq" id="WP_345213781.1">
    <property type="nucleotide sequence ID" value="NZ_BAABFT010000020.1"/>
</dbReference>
<sequence length="196" mass="22885">MRTRNTDKEQLVKQTAIELLVNDGFEGFSMNKLAKACGISVATLYIYYKDKDDLIIKIGTEEYRLMCEQILENFNPEVGFEEGLRHQWKNRVRHALRSPVLGAFFEQLRSSTYQQEIYEVFVDEFKETMGRFMHNAIKRGEINAMPLEVYWAIAFGPLYNLLRFHQEGRSIGGRAFILTDEMIWQAFALVIKALKN</sequence>
<dbReference type="EMBL" id="BAABFT010000020">
    <property type="protein sequence ID" value="GAA4338372.1"/>
    <property type="molecule type" value="Genomic_DNA"/>
</dbReference>
<evidence type="ECO:0000256" key="2">
    <source>
        <dbReference type="PROSITE-ProRule" id="PRU00335"/>
    </source>
</evidence>
<dbReference type="Gene3D" id="1.10.357.10">
    <property type="entry name" value="Tetracycline Repressor, domain 2"/>
    <property type="match status" value="1"/>
</dbReference>
<dbReference type="PROSITE" id="PS50977">
    <property type="entry name" value="HTH_TETR_2"/>
    <property type="match status" value="1"/>
</dbReference>
<evidence type="ECO:0000313" key="4">
    <source>
        <dbReference type="EMBL" id="GAA4338372.1"/>
    </source>
</evidence>
<gene>
    <name evidence="4" type="ORF">GCM10023149_48340</name>
</gene>
<dbReference type="PANTHER" id="PTHR43479:SF11">
    <property type="entry name" value="ACREF_ENVCD OPERON REPRESSOR-RELATED"/>
    <property type="match status" value="1"/>
</dbReference>
<name>A0ABP8HEV0_9SPHI</name>
<dbReference type="SUPFAM" id="SSF48498">
    <property type="entry name" value="Tetracyclin repressor-like, C-terminal domain"/>
    <property type="match status" value="1"/>
</dbReference>
<dbReference type="Proteomes" id="UP001500582">
    <property type="component" value="Unassembled WGS sequence"/>
</dbReference>
<evidence type="ECO:0000313" key="5">
    <source>
        <dbReference type="Proteomes" id="UP001500582"/>
    </source>
</evidence>
<dbReference type="PANTHER" id="PTHR43479">
    <property type="entry name" value="ACREF/ENVCD OPERON REPRESSOR-RELATED"/>
    <property type="match status" value="1"/>
</dbReference>
<dbReference type="InterPro" id="IPR009057">
    <property type="entry name" value="Homeodomain-like_sf"/>
</dbReference>
<dbReference type="Pfam" id="PF00440">
    <property type="entry name" value="TetR_N"/>
    <property type="match status" value="1"/>
</dbReference>
<feature type="DNA-binding region" description="H-T-H motif" evidence="2">
    <location>
        <begin position="29"/>
        <end position="48"/>
    </location>
</feature>
<evidence type="ECO:0000259" key="3">
    <source>
        <dbReference type="PROSITE" id="PS50977"/>
    </source>
</evidence>
<dbReference type="InterPro" id="IPR036271">
    <property type="entry name" value="Tet_transcr_reg_TetR-rel_C_sf"/>
</dbReference>
<reference evidence="5" key="1">
    <citation type="journal article" date="2019" name="Int. J. Syst. Evol. Microbiol.">
        <title>The Global Catalogue of Microorganisms (GCM) 10K type strain sequencing project: providing services to taxonomists for standard genome sequencing and annotation.</title>
        <authorList>
            <consortium name="The Broad Institute Genomics Platform"/>
            <consortium name="The Broad Institute Genome Sequencing Center for Infectious Disease"/>
            <person name="Wu L."/>
            <person name="Ma J."/>
        </authorList>
    </citation>
    <scope>NUCLEOTIDE SEQUENCE [LARGE SCALE GENOMIC DNA]</scope>
    <source>
        <strain evidence="5">JCM 17705</strain>
    </source>
</reference>
<dbReference type="InterPro" id="IPR050624">
    <property type="entry name" value="HTH-type_Tx_Regulator"/>
</dbReference>
<evidence type="ECO:0000256" key="1">
    <source>
        <dbReference type="ARBA" id="ARBA00023125"/>
    </source>
</evidence>